<feature type="region of interest" description="Disordered" evidence="1">
    <location>
        <begin position="1"/>
        <end position="23"/>
    </location>
</feature>
<gene>
    <name evidence="2" type="ORF">SAY87_017347</name>
</gene>
<name>A0AAN7L8E1_9MYRT</name>
<reference evidence="2 3" key="1">
    <citation type="journal article" date="2023" name="Hortic Res">
        <title>Pangenome of water caltrop reveals structural variations and asymmetric subgenome divergence after allopolyploidization.</title>
        <authorList>
            <person name="Zhang X."/>
            <person name="Chen Y."/>
            <person name="Wang L."/>
            <person name="Yuan Y."/>
            <person name="Fang M."/>
            <person name="Shi L."/>
            <person name="Lu R."/>
            <person name="Comes H.P."/>
            <person name="Ma Y."/>
            <person name="Chen Y."/>
            <person name="Huang G."/>
            <person name="Zhou Y."/>
            <person name="Zheng Z."/>
            <person name="Qiu Y."/>
        </authorList>
    </citation>
    <scope>NUCLEOTIDE SEQUENCE [LARGE SCALE GENOMIC DNA]</scope>
    <source>
        <tissue evidence="2">Roots</tissue>
    </source>
</reference>
<dbReference type="AlphaFoldDB" id="A0AAN7L8E1"/>
<evidence type="ECO:0000313" key="2">
    <source>
        <dbReference type="EMBL" id="KAK4781241.1"/>
    </source>
</evidence>
<comment type="caution">
    <text evidence="2">The sequence shown here is derived from an EMBL/GenBank/DDBJ whole genome shotgun (WGS) entry which is preliminary data.</text>
</comment>
<keyword evidence="3" id="KW-1185">Reference proteome</keyword>
<dbReference type="Proteomes" id="UP001345219">
    <property type="component" value="Chromosome 13"/>
</dbReference>
<feature type="compositionally biased region" description="Polar residues" evidence="1">
    <location>
        <begin position="1"/>
        <end position="21"/>
    </location>
</feature>
<evidence type="ECO:0000313" key="3">
    <source>
        <dbReference type="Proteomes" id="UP001345219"/>
    </source>
</evidence>
<sequence>MEWNNSSQEKAGMTSNHSSKGLSVGLNKVHIVNKKEAVPRLMDSKGKTSKMLKYVI</sequence>
<organism evidence="2 3">
    <name type="scientific">Trapa incisa</name>
    <dbReference type="NCBI Taxonomy" id="236973"/>
    <lineage>
        <taxon>Eukaryota</taxon>
        <taxon>Viridiplantae</taxon>
        <taxon>Streptophyta</taxon>
        <taxon>Embryophyta</taxon>
        <taxon>Tracheophyta</taxon>
        <taxon>Spermatophyta</taxon>
        <taxon>Magnoliopsida</taxon>
        <taxon>eudicotyledons</taxon>
        <taxon>Gunneridae</taxon>
        <taxon>Pentapetalae</taxon>
        <taxon>rosids</taxon>
        <taxon>malvids</taxon>
        <taxon>Myrtales</taxon>
        <taxon>Lythraceae</taxon>
        <taxon>Trapa</taxon>
    </lineage>
</organism>
<dbReference type="EMBL" id="JAXIOK010000001">
    <property type="protein sequence ID" value="KAK4781241.1"/>
    <property type="molecule type" value="Genomic_DNA"/>
</dbReference>
<protein>
    <submittedName>
        <fullName evidence="2">Uncharacterized protein</fullName>
    </submittedName>
</protein>
<evidence type="ECO:0000256" key="1">
    <source>
        <dbReference type="SAM" id="MobiDB-lite"/>
    </source>
</evidence>
<proteinExistence type="predicted"/>
<accession>A0AAN7L8E1</accession>